<accession>A0A1H7PLZ9</accession>
<protein>
    <submittedName>
        <fullName evidence="2">Uncharacterized protein</fullName>
    </submittedName>
</protein>
<keyword evidence="3" id="KW-1185">Reference proteome</keyword>
<reference evidence="3" key="1">
    <citation type="submission" date="2016-10" db="EMBL/GenBank/DDBJ databases">
        <authorList>
            <person name="Varghese N."/>
            <person name="Submissions S."/>
        </authorList>
    </citation>
    <scope>NUCLEOTIDE SEQUENCE [LARGE SCALE GENOMIC DNA]</scope>
    <source>
        <strain evidence="3">DSM 44675</strain>
    </source>
</reference>
<proteinExistence type="predicted"/>
<evidence type="ECO:0000313" key="3">
    <source>
        <dbReference type="Proteomes" id="UP000198677"/>
    </source>
</evidence>
<gene>
    <name evidence="2" type="ORF">SAMN05444583_10899</name>
</gene>
<organism evidence="2 3">
    <name type="scientific">Rhodococcus maanshanensis</name>
    <dbReference type="NCBI Taxonomy" id="183556"/>
    <lineage>
        <taxon>Bacteria</taxon>
        <taxon>Bacillati</taxon>
        <taxon>Actinomycetota</taxon>
        <taxon>Actinomycetes</taxon>
        <taxon>Mycobacteriales</taxon>
        <taxon>Nocardiaceae</taxon>
        <taxon>Rhodococcus</taxon>
    </lineage>
</organism>
<feature type="region of interest" description="Disordered" evidence="1">
    <location>
        <begin position="402"/>
        <end position="426"/>
    </location>
</feature>
<sequence length="426" mass="46494">MTVSSIEPLDGDDENEGADLTVVPDEFGALVIGPDHVIERFESEWAESHGPGTIAVPANRTAAIAVEAGRAILKSQRSPYLARYVGGRQLWDQLSRPPAGTVVTYHKMTRSAKTGKILSNPQVMPTALVPGAGQVMLGLAALEMALDQMAARIDEHLDIIEDKVGDVLKLASAQRLGDVYGHQRILQRRVKELADGSALTDTDWSSIAALGADLEVGVERLRQHAIQLLAEIRVEDTADKRADQLRKAVDKGLLRETLGLLLVAQQSLYLWQKLRLERVRVAEPGYLSQTLESARNTLREHLDADHELASELRSVLDTHAVLRVSEVHRQLAGRTLTKYREPLVRSVDDFIAARNLQVDEWIGSDHARIRDAFLAARAQGAAAVNASRKQIAGGANRLARWVEPNSGVSEADSSDPSPNRSDGSEA</sequence>
<name>A0A1H7PLZ9_9NOCA</name>
<dbReference type="EMBL" id="FOAW01000008">
    <property type="protein sequence ID" value="SEL36851.1"/>
    <property type="molecule type" value="Genomic_DNA"/>
</dbReference>
<dbReference type="Proteomes" id="UP000198677">
    <property type="component" value="Unassembled WGS sequence"/>
</dbReference>
<evidence type="ECO:0000313" key="2">
    <source>
        <dbReference type="EMBL" id="SEL36851.1"/>
    </source>
</evidence>
<dbReference type="RefSeq" id="WP_072751901.1">
    <property type="nucleotide sequence ID" value="NZ_FOAW01000008.1"/>
</dbReference>
<dbReference type="OrthoDB" id="4456572at2"/>
<evidence type="ECO:0000256" key="1">
    <source>
        <dbReference type="SAM" id="MobiDB-lite"/>
    </source>
</evidence>
<dbReference type="AlphaFoldDB" id="A0A1H7PLZ9"/>
<feature type="compositionally biased region" description="Polar residues" evidence="1">
    <location>
        <begin position="414"/>
        <end position="426"/>
    </location>
</feature>